<keyword evidence="1" id="KW-0812">Transmembrane</keyword>
<dbReference type="RefSeq" id="WP_072984180.1">
    <property type="nucleotide sequence ID" value="NZ_FQZB01000003.1"/>
</dbReference>
<dbReference type="OrthoDB" id="9883737at2"/>
<keyword evidence="1" id="KW-0472">Membrane</keyword>
<keyword evidence="1" id="KW-1133">Transmembrane helix</keyword>
<proteinExistence type="predicted"/>
<organism evidence="2 3">
    <name type="scientific">Clostridium cavendishii DSM 21758</name>
    <dbReference type="NCBI Taxonomy" id="1121302"/>
    <lineage>
        <taxon>Bacteria</taxon>
        <taxon>Bacillati</taxon>
        <taxon>Bacillota</taxon>
        <taxon>Clostridia</taxon>
        <taxon>Eubacteriales</taxon>
        <taxon>Clostridiaceae</taxon>
        <taxon>Clostridium</taxon>
    </lineage>
</organism>
<evidence type="ECO:0000313" key="2">
    <source>
        <dbReference type="EMBL" id="SHI35929.1"/>
    </source>
</evidence>
<dbReference type="EMBL" id="FQZB01000003">
    <property type="protein sequence ID" value="SHI35929.1"/>
    <property type="molecule type" value="Genomic_DNA"/>
</dbReference>
<dbReference type="Proteomes" id="UP000184310">
    <property type="component" value="Unassembled WGS sequence"/>
</dbReference>
<evidence type="ECO:0000256" key="1">
    <source>
        <dbReference type="SAM" id="Phobius"/>
    </source>
</evidence>
<gene>
    <name evidence="2" type="ORF">SAMN02745163_00085</name>
</gene>
<name>A0A1M6AHG7_9CLOT</name>
<dbReference type="AlphaFoldDB" id="A0A1M6AHG7"/>
<reference evidence="2 3" key="1">
    <citation type="submission" date="2016-11" db="EMBL/GenBank/DDBJ databases">
        <authorList>
            <person name="Jaros S."/>
            <person name="Januszkiewicz K."/>
            <person name="Wedrychowicz H."/>
        </authorList>
    </citation>
    <scope>NUCLEOTIDE SEQUENCE [LARGE SCALE GENOMIC DNA]</scope>
    <source>
        <strain evidence="2 3">DSM 21758</strain>
    </source>
</reference>
<feature type="transmembrane region" description="Helical" evidence="1">
    <location>
        <begin position="68"/>
        <end position="89"/>
    </location>
</feature>
<keyword evidence="3" id="KW-1185">Reference proteome</keyword>
<sequence length="427" mass="50583">MSLKFIKKKNGMIYFKDGKVKKNMNFESFPENIHRGTYFEIDENNSVNVLIDETLKSIWRRKIFLRKLIFSIIGVLISIVIIVCFILPLDMYIINNKNYKEMAYMKEANEFLNERSDVSNRVNTKLIKDFDLRKYTISFKNMKNDFSTEGNCFGIAYIEKMNYLGKLPKNKENEGDLLGYDITKINKSIGDYNMDEDSINKIYGLNHDKNLDSRDKFNSLFYDDYKPKDLDLNSLYTLLFNKQQQSYDDIKQKDIKEMLQAITYYQFKQKDIKPKTEYIPYVALGRLDAINNELYYYGKRIKSILGIDKYAIEKEININDFVTPLEKGEPLVVSVFNNSGGHALLAYGYEVVGEDYLKIYVKDNNIPLFSNKNELNAVNYEIKNNCYILLKKINNKWYFKYDPIINNKYIYEHKYNSYMPDAYMKIY</sequence>
<accession>A0A1M6AHG7</accession>
<evidence type="ECO:0000313" key="3">
    <source>
        <dbReference type="Proteomes" id="UP000184310"/>
    </source>
</evidence>
<protein>
    <submittedName>
        <fullName evidence="2">Uncharacterized protein</fullName>
    </submittedName>
</protein>